<dbReference type="PANTHER" id="PTHR43812">
    <property type="entry name" value="BLR2425 PROTEIN"/>
    <property type="match status" value="1"/>
</dbReference>
<dbReference type="RefSeq" id="WP_406853978.1">
    <property type="nucleotide sequence ID" value="NZ_CP157484.1"/>
</dbReference>
<dbReference type="EMBL" id="CP157484">
    <property type="protein sequence ID" value="XBO37159.1"/>
    <property type="molecule type" value="Genomic_DNA"/>
</dbReference>
<dbReference type="GO" id="GO:0010181">
    <property type="term" value="F:FMN binding"/>
    <property type="evidence" value="ECO:0007669"/>
    <property type="project" value="InterPro"/>
</dbReference>
<dbReference type="Gene3D" id="2.30.110.10">
    <property type="entry name" value="Electron Transport, Fmn-binding Protein, Chain A"/>
    <property type="match status" value="1"/>
</dbReference>
<dbReference type="SMART" id="SM00903">
    <property type="entry name" value="Flavin_Reduct"/>
    <property type="match status" value="1"/>
</dbReference>
<dbReference type="InterPro" id="IPR002563">
    <property type="entry name" value="Flavin_Rdtase-like_dom"/>
</dbReference>
<protein>
    <submittedName>
        <fullName evidence="2">Flavin reductase family protein</fullName>
        <ecNumber evidence="2">1.5.1.-</ecNumber>
    </submittedName>
</protein>
<dbReference type="AlphaFoldDB" id="A0AAU7JAH6"/>
<dbReference type="PANTHER" id="PTHR43812:SF2">
    <property type="entry name" value="FLAVIN REDUCTASE LIKE DOMAIN-CONTAINING PROTEIN"/>
    <property type="match status" value="1"/>
</dbReference>
<dbReference type="InterPro" id="IPR012349">
    <property type="entry name" value="Split_barrel_FMN-bd"/>
</dbReference>
<dbReference type="GO" id="GO:0016646">
    <property type="term" value="F:oxidoreductase activity, acting on the CH-NH group of donors, NAD or NADP as acceptor"/>
    <property type="evidence" value="ECO:0007669"/>
    <property type="project" value="UniProtKB-ARBA"/>
</dbReference>
<feature type="domain" description="Flavin reductase like" evidence="1">
    <location>
        <begin position="19"/>
        <end position="166"/>
    </location>
</feature>
<gene>
    <name evidence="2" type="ORF">ABEG18_15615</name>
</gene>
<evidence type="ECO:0000259" key="1">
    <source>
        <dbReference type="SMART" id="SM00903"/>
    </source>
</evidence>
<dbReference type="EC" id="1.5.1.-" evidence="2"/>
<keyword evidence="2" id="KW-0560">Oxidoreductase</keyword>
<reference evidence="2" key="1">
    <citation type="submission" date="2024-05" db="EMBL/GenBank/DDBJ databases">
        <authorList>
            <person name="Kim S."/>
            <person name="Heo J."/>
            <person name="Choi H."/>
            <person name="Choi Y."/>
            <person name="Kwon S.-W."/>
            <person name="Kim Y."/>
        </authorList>
    </citation>
    <scope>NUCLEOTIDE SEQUENCE</scope>
    <source>
        <strain evidence="2">KACC 23698</strain>
    </source>
</reference>
<proteinExistence type="predicted"/>
<organism evidence="2">
    <name type="scientific">Alsobacter sp. KACC 23698</name>
    <dbReference type="NCBI Taxonomy" id="3149229"/>
    <lineage>
        <taxon>Bacteria</taxon>
        <taxon>Pseudomonadati</taxon>
        <taxon>Pseudomonadota</taxon>
        <taxon>Alphaproteobacteria</taxon>
        <taxon>Hyphomicrobiales</taxon>
        <taxon>Alsobacteraceae</taxon>
        <taxon>Alsobacter</taxon>
    </lineage>
</organism>
<evidence type="ECO:0000313" key="2">
    <source>
        <dbReference type="EMBL" id="XBO37159.1"/>
    </source>
</evidence>
<dbReference type="SUPFAM" id="SSF50475">
    <property type="entry name" value="FMN-binding split barrel"/>
    <property type="match status" value="1"/>
</dbReference>
<accession>A0AAU7JAH6</accession>
<name>A0AAU7JAH6_9HYPH</name>
<dbReference type="Pfam" id="PF01613">
    <property type="entry name" value="Flavin_Reduct"/>
    <property type="match status" value="1"/>
</dbReference>
<sequence length="199" mass="21939">MFYDTVSYAHGLPHDPLKAIVAPRPIGWISAMSADGAVNLSPYSFFNAFSTRPPIVGFSSEGLKDAVAFISETKEFVCNLATWDLRHEMNATSATLPRGESEFAHAGLEQEASRLVRPPRVKGVAAALECRLSEIVKLKTSTGEELDRWLVLGHVVGVYIDERFIRNGLFDITAAQPIARCGYHDYAVVNEVFSIVRPQ</sequence>